<dbReference type="AlphaFoldDB" id="A0A975IM77"/>
<organism evidence="2 3">
    <name type="scientific">Loofah witches'-broom phytoplasma</name>
    <dbReference type="NCBI Taxonomy" id="35773"/>
    <lineage>
        <taxon>Bacteria</taxon>
        <taxon>Bacillati</taxon>
        <taxon>Mycoplasmatota</taxon>
        <taxon>Mollicutes</taxon>
        <taxon>Acholeplasmatales</taxon>
        <taxon>Acholeplasmataceae</taxon>
        <taxon>Candidatus Phytoplasma</taxon>
        <taxon>16SrVIII (Loofah witches'-broom group)</taxon>
    </lineage>
</organism>
<sequence length="102" mass="12154">MIDISLQKLFLESDLYPKLIKNNITSIKELILKKPKKYENFVLSDCKNISDKKKINLYGEIIEEPIFVNNIFKKKIKMFKIIVDSGFIFKIIIFNNFFFQII</sequence>
<evidence type="ECO:0000256" key="1">
    <source>
        <dbReference type="SAM" id="Phobius"/>
    </source>
</evidence>
<keyword evidence="3" id="KW-1185">Reference proteome</keyword>
<keyword evidence="2" id="KW-0067">ATP-binding</keyword>
<proteinExistence type="predicted"/>
<protein>
    <submittedName>
        <fullName evidence="2">DEAD/DEAH box helicase</fullName>
    </submittedName>
</protein>
<dbReference type="EMBL" id="CP054393">
    <property type="protein sequence ID" value="QTX02824.1"/>
    <property type="molecule type" value="Genomic_DNA"/>
</dbReference>
<keyword evidence="2" id="KW-0378">Hydrolase</keyword>
<feature type="transmembrane region" description="Helical" evidence="1">
    <location>
        <begin position="81"/>
        <end position="99"/>
    </location>
</feature>
<dbReference type="Proteomes" id="UP000672038">
    <property type="component" value="Chromosome"/>
</dbReference>
<keyword evidence="1" id="KW-0472">Membrane</keyword>
<name>A0A975IM77_LOWBP</name>
<evidence type="ECO:0000313" key="3">
    <source>
        <dbReference type="Proteomes" id="UP000672038"/>
    </source>
</evidence>
<dbReference type="KEGG" id="pluf:LFWB_2540"/>
<keyword evidence="2" id="KW-0547">Nucleotide-binding</keyword>
<evidence type="ECO:0000313" key="2">
    <source>
        <dbReference type="EMBL" id="QTX02824.1"/>
    </source>
</evidence>
<dbReference type="GO" id="GO:0004386">
    <property type="term" value="F:helicase activity"/>
    <property type="evidence" value="ECO:0007669"/>
    <property type="project" value="UniProtKB-KW"/>
</dbReference>
<gene>
    <name evidence="2" type="ORF">LFWB_2540</name>
</gene>
<keyword evidence="1" id="KW-1133">Transmembrane helix</keyword>
<accession>A0A975IM77</accession>
<dbReference type="RefSeq" id="WP_246454239.1">
    <property type="nucleotide sequence ID" value="NZ_CP054393.1"/>
</dbReference>
<keyword evidence="1" id="KW-0812">Transmembrane</keyword>
<keyword evidence="2" id="KW-0347">Helicase</keyword>
<reference evidence="2" key="1">
    <citation type="submission" date="2020-06" db="EMBL/GenBank/DDBJ databases">
        <title>Complete genome sequence of Candidatus Phytoplasma luffae NCHU2019.</title>
        <authorList>
            <person name="Cho S.-T."/>
            <person name="Tan C.-M."/>
            <person name="Li J.-R."/>
            <person name="Chien Y.-Y."/>
            <person name="Chiu Y.-C."/>
            <person name="Yang J.-Y."/>
            <person name="Kuo C.-H."/>
        </authorList>
    </citation>
    <scope>NUCLEOTIDE SEQUENCE</scope>
    <source>
        <strain evidence="2">NCHU2019</strain>
    </source>
</reference>